<evidence type="ECO:0000256" key="4">
    <source>
        <dbReference type="ARBA" id="ARBA00022741"/>
    </source>
</evidence>
<dbReference type="PROSITE" id="PS00107">
    <property type="entry name" value="PROTEIN_KINASE_ATP"/>
    <property type="match status" value="1"/>
</dbReference>
<dbReference type="InterPro" id="IPR011009">
    <property type="entry name" value="Kinase-like_dom_sf"/>
</dbReference>
<dbReference type="PANTHER" id="PTHR43289:SF6">
    <property type="entry name" value="SERINE_THREONINE-PROTEIN KINASE NEKL-3"/>
    <property type="match status" value="1"/>
</dbReference>
<keyword evidence="5 10" id="KW-0418">Kinase</keyword>
<evidence type="ECO:0000313" key="11">
    <source>
        <dbReference type="Proteomes" id="UP001589610"/>
    </source>
</evidence>
<dbReference type="Proteomes" id="UP001589610">
    <property type="component" value="Unassembled WGS sequence"/>
</dbReference>
<feature type="region of interest" description="Disordered" evidence="8">
    <location>
        <begin position="281"/>
        <end position="334"/>
    </location>
</feature>
<dbReference type="CDD" id="cd14014">
    <property type="entry name" value="STKc_PknB_like"/>
    <property type="match status" value="1"/>
</dbReference>
<gene>
    <name evidence="10" type="ORF">ACFFRH_11240</name>
</gene>
<keyword evidence="6 7" id="KW-0067">ATP-binding</keyword>
<keyword evidence="3 10" id="KW-0808">Transferase</keyword>
<dbReference type="PROSITE" id="PS50011">
    <property type="entry name" value="PROTEIN_KINASE_DOM"/>
    <property type="match status" value="1"/>
</dbReference>
<dbReference type="RefSeq" id="WP_344750083.1">
    <property type="nucleotide sequence ID" value="NZ_BAAAWW010000217.1"/>
</dbReference>
<dbReference type="Gene3D" id="3.30.200.20">
    <property type="entry name" value="Phosphorylase Kinase, domain 1"/>
    <property type="match status" value="1"/>
</dbReference>
<keyword evidence="2" id="KW-0723">Serine/threonine-protein kinase</keyword>
<name>A0ABV5TCB9_9ACTN</name>
<dbReference type="SUPFAM" id="SSF56112">
    <property type="entry name" value="Protein kinase-like (PK-like)"/>
    <property type="match status" value="1"/>
</dbReference>
<dbReference type="Pfam" id="PF00069">
    <property type="entry name" value="Pkinase"/>
    <property type="match status" value="1"/>
</dbReference>
<evidence type="ECO:0000256" key="3">
    <source>
        <dbReference type="ARBA" id="ARBA00022679"/>
    </source>
</evidence>
<evidence type="ECO:0000256" key="1">
    <source>
        <dbReference type="ARBA" id="ARBA00012513"/>
    </source>
</evidence>
<evidence type="ECO:0000313" key="10">
    <source>
        <dbReference type="EMBL" id="MFB9676065.1"/>
    </source>
</evidence>
<dbReference type="PANTHER" id="PTHR43289">
    <property type="entry name" value="MITOGEN-ACTIVATED PROTEIN KINASE KINASE KINASE 20-RELATED"/>
    <property type="match status" value="1"/>
</dbReference>
<dbReference type="InterPro" id="IPR008271">
    <property type="entry name" value="Ser/Thr_kinase_AS"/>
</dbReference>
<feature type="binding site" evidence="7">
    <location>
        <position position="40"/>
    </location>
    <ligand>
        <name>ATP</name>
        <dbReference type="ChEBI" id="CHEBI:30616"/>
    </ligand>
</feature>
<dbReference type="SMART" id="SM00220">
    <property type="entry name" value="S_TKc"/>
    <property type="match status" value="1"/>
</dbReference>
<dbReference type="EMBL" id="JBHMBS010000004">
    <property type="protein sequence ID" value="MFB9676065.1"/>
    <property type="molecule type" value="Genomic_DNA"/>
</dbReference>
<sequence>MKPGDVLNGRYRLLELLGKGGMAEVWKAYDSGSRREVAVKLVRPLPELADWFDTDDMNEGRAELHGRFRREGALLADLDHPGIPELYDRGTHGDRPYIVMRLVEGSPLHRFLAAHRPLPRPVVVAIASQIAAALRRAHEVPVVHRDLKPQNVIIARDGTVVLIDFGIAMPLRPGVTRYTARGATLGSRGYMAPEQIREEQLTPHTDLYALGCVLFELFTGRQPFDPDGEGGIIVQHLHSEPPSVHDLVSGVPEDLAELTRRLLAKGPYDRPLDAGEVLEALSSHLPGPGTPAPSPRVDPDPTLPFREPRDLPRPGNPADARRSAPSPLPARSHRTATWLSRRNVEEILAEVRNELVVGEAGPATERLVALLPDARRQFGADQLVRAALIACADSLRIAGDCGRAGALYRQLVDDLGYATDPPFLAASLIARLGVAECRIPFGELDAALDGLRVVVSRAGALPAGLAGAVGSRCEDLGVELSELGRGEEVGEILALLPRRAS</sequence>
<evidence type="ECO:0000256" key="2">
    <source>
        <dbReference type="ARBA" id="ARBA00022527"/>
    </source>
</evidence>
<evidence type="ECO:0000256" key="8">
    <source>
        <dbReference type="SAM" id="MobiDB-lite"/>
    </source>
</evidence>
<keyword evidence="11" id="KW-1185">Reference proteome</keyword>
<dbReference type="Gene3D" id="1.10.510.10">
    <property type="entry name" value="Transferase(Phosphotransferase) domain 1"/>
    <property type="match status" value="1"/>
</dbReference>
<feature type="domain" description="Protein kinase" evidence="9">
    <location>
        <begin position="11"/>
        <end position="285"/>
    </location>
</feature>
<dbReference type="InterPro" id="IPR017441">
    <property type="entry name" value="Protein_kinase_ATP_BS"/>
</dbReference>
<accession>A0ABV5TCB9</accession>
<proteinExistence type="predicted"/>
<evidence type="ECO:0000256" key="5">
    <source>
        <dbReference type="ARBA" id="ARBA00022777"/>
    </source>
</evidence>
<dbReference type="EC" id="2.7.11.1" evidence="1"/>
<evidence type="ECO:0000256" key="6">
    <source>
        <dbReference type="ARBA" id="ARBA00022840"/>
    </source>
</evidence>
<reference evidence="10 11" key="1">
    <citation type="submission" date="2024-09" db="EMBL/GenBank/DDBJ databases">
        <authorList>
            <person name="Sun Q."/>
            <person name="Mori K."/>
        </authorList>
    </citation>
    <scope>NUCLEOTIDE SEQUENCE [LARGE SCALE GENOMIC DNA]</scope>
    <source>
        <strain evidence="10 11">JCM 3028</strain>
    </source>
</reference>
<dbReference type="GO" id="GO:0004674">
    <property type="term" value="F:protein serine/threonine kinase activity"/>
    <property type="evidence" value="ECO:0007669"/>
    <property type="project" value="UniProtKB-EC"/>
</dbReference>
<dbReference type="InterPro" id="IPR000719">
    <property type="entry name" value="Prot_kinase_dom"/>
</dbReference>
<keyword evidence="4 7" id="KW-0547">Nucleotide-binding</keyword>
<evidence type="ECO:0000256" key="7">
    <source>
        <dbReference type="PROSITE-ProRule" id="PRU10141"/>
    </source>
</evidence>
<evidence type="ECO:0000259" key="9">
    <source>
        <dbReference type="PROSITE" id="PS50011"/>
    </source>
</evidence>
<dbReference type="PROSITE" id="PS00108">
    <property type="entry name" value="PROTEIN_KINASE_ST"/>
    <property type="match status" value="1"/>
</dbReference>
<organism evidence="10 11">
    <name type="scientific">Streptosporangium vulgare</name>
    <dbReference type="NCBI Taxonomy" id="46190"/>
    <lineage>
        <taxon>Bacteria</taxon>
        <taxon>Bacillati</taxon>
        <taxon>Actinomycetota</taxon>
        <taxon>Actinomycetes</taxon>
        <taxon>Streptosporangiales</taxon>
        <taxon>Streptosporangiaceae</taxon>
        <taxon>Streptosporangium</taxon>
    </lineage>
</organism>
<comment type="caution">
    <text evidence="10">The sequence shown here is derived from an EMBL/GenBank/DDBJ whole genome shotgun (WGS) entry which is preliminary data.</text>
</comment>
<protein>
    <recommendedName>
        <fullName evidence="1">non-specific serine/threonine protein kinase</fullName>
        <ecNumber evidence="1">2.7.11.1</ecNumber>
    </recommendedName>
</protein>